<feature type="region of interest" description="Disordered" evidence="1">
    <location>
        <begin position="374"/>
        <end position="456"/>
    </location>
</feature>
<evidence type="ECO:0000313" key="3">
    <source>
        <dbReference type="Proteomes" id="UP001557470"/>
    </source>
</evidence>
<protein>
    <recommendedName>
        <fullName evidence="4">Ladinin</fullName>
    </recommendedName>
</protein>
<evidence type="ECO:0000256" key="1">
    <source>
        <dbReference type="SAM" id="MobiDB-lite"/>
    </source>
</evidence>
<feature type="non-terminal residue" evidence="2">
    <location>
        <position position="1"/>
    </location>
</feature>
<dbReference type="PANTHER" id="PTHR12392:SF0">
    <property type="entry name" value="LADININ-1"/>
    <property type="match status" value="1"/>
</dbReference>
<feature type="compositionally biased region" description="Polar residues" evidence="1">
    <location>
        <begin position="92"/>
        <end position="104"/>
    </location>
</feature>
<feature type="region of interest" description="Disordered" evidence="1">
    <location>
        <begin position="162"/>
        <end position="360"/>
    </location>
</feature>
<feature type="region of interest" description="Disordered" evidence="1">
    <location>
        <begin position="119"/>
        <end position="142"/>
    </location>
</feature>
<dbReference type="AlphaFoldDB" id="A0ABD0XIT0"/>
<dbReference type="EMBL" id="JAGEUA010000001">
    <property type="protein sequence ID" value="KAL1020474.1"/>
    <property type="molecule type" value="Genomic_DNA"/>
</dbReference>
<name>A0ABD0XIT0_UMBPY</name>
<keyword evidence="3" id="KW-1185">Reference proteome</keyword>
<proteinExistence type="predicted"/>
<feature type="compositionally biased region" description="Polar residues" evidence="1">
    <location>
        <begin position="409"/>
        <end position="422"/>
    </location>
</feature>
<dbReference type="PANTHER" id="PTHR12392">
    <property type="entry name" value="LADININ 1"/>
    <property type="match status" value="1"/>
</dbReference>
<feature type="compositionally biased region" description="Polar residues" evidence="1">
    <location>
        <begin position="295"/>
        <end position="312"/>
    </location>
</feature>
<accession>A0ABD0XIT0</accession>
<feature type="compositionally biased region" description="Polar residues" evidence="1">
    <location>
        <begin position="202"/>
        <end position="232"/>
    </location>
</feature>
<feature type="compositionally biased region" description="Polar residues" evidence="1">
    <location>
        <begin position="240"/>
        <end position="250"/>
    </location>
</feature>
<feature type="compositionally biased region" description="Polar residues" evidence="1">
    <location>
        <begin position="345"/>
        <end position="360"/>
    </location>
</feature>
<organism evidence="2 3">
    <name type="scientific">Umbra pygmaea</name>
    <name type="common">Eastern mudminnow</name>
    <dbReference type="NCBI Taxonomy" id="75934"/>
    <lineage>
        <taxon>Eukaryota</taxon>
        <taxon>Metazoa</taxon>
        <taxon>Chordata</taxon>
        <taxon>Craniata</taxon>
        <taxon>Vertebrata</taxon>
        <taxon>Euteleostomi</taxon>
        <taxon>Actinopterygii</taxon>
        <taxon>Neopterygii</taxon>
        <taxon>Teleostei</taxon>
        <taxon>Protacanthopterygii</taxon>
        <taxon>Esociformes</taxon>
        <taxon>Umbridae</taxon>
        <taxon>Umbra</taxon>
    </lineage>
</organism>
<reference evidence="2 3" key="1">
    <citation type="submission" date="2024-06" db="EMBL/GenBank/DDBJ databases">
        <authorList>
            <person name="Pan Q."/>
            <person name="Wen M."/>
            <person name="Jouanno E."/>
            <person name="Zahm M."/>
            <person name="Klopp C."/>
            <person name="Cabau C."/>
            <person name="Louis A."/>
            <person name="Berthelot C."/>
            <person name="Parey E."/>
            <person name="Roest Crollius H."/>
            <person name="Montfort J."/>
            <person name="Robinson-Rechavi M."/>
            <person name="Bouchez O."/>
            <person name="Lampietro C."/>
            <person name="Lopez Roques C."/>
            <person name="Donnadieu C."/>
            <person name="Postlethwait J."/>
            <person name="Bobe J."/>
            <person name="Verreycken H."/>
            <person name="Guiguen Y."/>
        </authorList>
    </citation>
    <scope>NUCLEOTIDE SEQUENCE [LARGE SCALE GENOMIC DNA]</scope>
    <source>
        <strain evidence="2">Up_M1</strain>
        <tissue evidence="2">Testis</tissue>
    </source>
</reference>
<comment type="caution">
    <text evidence="2">The sequence shown here is derived from an EMBL/GenBank/DDBJ whole genome shotgun (WGS) entry which is preliminary data.</text>
</comment>
<feature type="compositionally biased region" description="Basic and acidic residues" evidence="1">
    <location>
        <begin position="423"/>
        <end position="436"/>
    </location>
</feature>
<feature type="compositionally biased region" description="Polar residues" evidence="1">
    <location>
        <begin position="260"/>
        <end position="282"/>
    </location>
</feature>
<feature type="region of interest" description="Disordered" evidence="1">
    <location>
        <begin position="55"/>
        <end position="105"/>
    </location>
</feature>
<dbReference type="Proteomes" id="UP001557470">
    <property type="component" value="Unassembled WGS sequence"/>
</dbReference>
<evidence type="ECO:0008006" key="4">
    <source>
        <dbReference type="Google" id="ProtNLM"/>
    </source>
</evidence>
<feature type="compositionally biased region" description="Low complexity" evidence="1">
    <location>
        <begin position="324"/>
        <end position="335"/>
    </location>
</feature>
<sequence>KDLDDRFCFTATQPFPSETLPDTTFPLTQRDLTPTAMSISRNNWSALSRLARQWTVEDEEEVEREKRRKERSYSSTDPDEEIPAENPGNHPSYDSPQSIPSVEQQLDFVEMLRVRDERRRIRHVESLRRKKDEEEGGEEGRVELLGDLEECGGVMPTPDIPCINPLLTPAPMPSDPAERTQETGPCRAPYSETDAAKPKRNPPSNTSQKFVSSLSISFDKSPSQSGPTSPMSPHSPATVLPSTGAQSLTHYRQHEDKMNGSFTLEQTSTPAFARQSSRTTSFRMLRKKEEENKPLQRSASVRVTSKIPSSSDQAEEEDKTTPFQRNSRQRVSSRSIQEKMERLAQASQKSESVRSPDSAQRTLFLLEEVSRKRGIFEKDQAAAPGSPEISRQEHRSFTSGISDRINRWISKTNKPGGSSHNPTDLRHVDIASKRSVFESQGEDSSPKPVSQRKVYK</sequence>
<evidence type="ECO:0000313" key="2">
    <source>
        <dbReference type="EMBL" id="KAL1020474.1"/>
    </source>
</evidence>
<dbReference type="InterPro" id="IPR017404">
    <property type="entry name" value="Ladinin_1"/>
</dbReference>
<gene>
    <name evidence="2" type="ORF">UPYG_G00000010</name>
</gene>